<dbReference type="InterPro" id="IPR011464">
    <property type="entry name" value="DUF1570"/>
</dbReference>
<dbReference type="AlphaFoldDB" id="A0A517Z9L0"/>
<dbReference type="EMBL" id="CP036275">
    <property type="protein sequence ID" value="QDU39174.1"/>
    <property type="molecule type" value="Genomic_DNA"/>
</dbReference>
<sequence>MIAACLALVAAGCVTPGRNAFRGLPDRHEFRDEGLTIHSDMKLPSSDPLIADLYRVRDQITEVLDLPNANRSVSVYLFRDQERYATYMQTAHPELPNRRAFFIGSTTELAVYAFQGDRVGEDLRHEYTHGLLHATLRTVPLWLDEGLAEYFEVGGTQPGALNRDHAHRLATALENGWRPDLQRLEQLDDIAQMRRVDYQESWAWVHFLLHEAPGGRALLVDYLKELQTTTVAPSLAERIRREIPSAEMRLMSYIATFATSSVGRSVL</sequence>
<dbReference type="Proteomes" id="UP000320496">
    <property type="component" value="Chromosome"/>
</dbReference>
<evidence type="ECO:0000259" key="1">
    <source>
        <dbReference type="Pfam" id="PF07607"/>
    </source>
</evidence>
<protein>
    <recommendedName>
        <fullName evidence="1">DUF1570 domain-containing protein</fullName>
    </recommendedName>
</protein>
<evidence type="ECO:0000313" key="2">
    <source>
        <dbReference type="EMBL" id="QDU39174.1"/>
    </source>
</evidence>
<feature type="domain" description="DUF1570" evidence="1">
    <location>
        <begin position="128"/>
        <end position="226"/>
    </location>
</feature>
<gene>
    <name evidence="2" type="ORF">Mal4_35100</name>
</gene>
<organism evidence="2 3">
    <name type="scientific">Maioricimonas rarisocia</name>
    <dbReference type="NCBI Taxonomy" id="2528026"/>
    <lineage>
        <taxon>Bacteria</taxon>
        <taxon>Pseudomonadati</taxon>
        <taxon>Planctomycetota</taxon>
        <taxon>Planctomycetia</taxon>
        <taxon>Planctomycetales</taxon>
        <taxon>Planctomycetaceae</taxon>
        <taxon>Maioricimonas</taxon>
    </lineage>
</organism>
<keyword evidence="3" id="KW-1185">Reference proteome</keyword>
<evidence type="ECO:0000313" key="3">
    <source>
        <dbReference type="Proteomes" id="UP000320496"/>
    </source>
</evidence>
<proteinExistence type="predicted"/>
<name>A0A517Z9L0_9PLAN</name>
<dbReference type="Pfam" id="PF07607">
    <property type="entry name" value="DUF1570"/>
    <property type="match status" value="1"/>
</dbReference>
<dbReference type="KEGG" id="mri:Mal4_35100"/>
<reference evidence="2 3" key="1">
    <citation type="submission" date="2019-02" db="EMBL/GenBank/DDBJ databases">
        <title>Deep-cultivation of Planctomycetes and their phenomic and genomic characterization uncovers novel biology.</title>
        <authorList>
            <person name="Wiegand S."/>
            <person name="Jogler M."/>
            <person name="Boedeker C."/>
            <person name="Pinto D."/>
            <person name="Vollmers J."/>
            <person name="Rivas-Marin E."/>
            <person name="Kohn T."/>
            <person name="Peeters S.H."/>
            <person name="Heuer A."/>
            <person name="Rast P."/>
            <person name="Oberbeckmann S."/>
            <person name="Bunk B."/>
            <person name="Jeske O."/>
            <person name="Meyerdierks A."/>
            <person name="Storesund J.E."/>
            <person name="Kallscheuer N."/>
            <person name="Luecker S."/>
            <person name="Lage O.M."/>
            <person name="Pohl T."/>
            <person name="Merkel B.J."/>
            <person name="Hornburger P."/>
            <person name="Mueller R.-W."/>
            <person name="Bruemmer F."/>
            <person name="Labrenz M."/>
            <person name="Spormann A.M."/>
            <person name="Op den Camp H."/>
            <person name="Overmann J."/>
            <person name="Amann R."/>
            <person name="Jetten M.S.M."/>
            <person name="Mascher T."/>
            <person name="Medema M.H."/>
            <person name="Devos D.P."/>
            <person name="Kaster A.-K."/>
            <person name="Ovreas L."/>
            <person name="Rohde M."/>
            <person name="Galperin M.Y."/>
            <person name="Jogler C."/>
        </authorList>
    </citation>
    <scope>NUCLEOTIDE SEQUENCE [LARGE SCALE GENOMIC DNA]</scope>
    <source>
        <strain evidence="2 3">Mal4</strain>
    </source>
</reference>
<accession>A0A517Z9L0</accession>